<dbReference type="PANTHER" id="PTHR30543">
    <property type="entry name" value="CHROMATE REDUCTASE"/>
    <property type="match status" value="1"/>
</dbReference>
<gene>
    <name evidence="2" type="ORF">FQA45_16400</name>
    <name evidence="3" type="ORF">NUH22_04735</name>
</gene>
<evidence type="ECO:0000313" key="3">
    <source>
        <dbReference type="EMBL" id="UUX59930.1"/>
    </source>
</evidence>
<proteinExistence type="predicted"/>
<protein>
    <submittedName>
        <fullName evidence="3">NAD(P)H-dependent oxidoreductase</fullName>
    </submittedName>
</protein>
<dbReference type="Proteomes" id="UP000320717">
    <property type="component" value="Chromosome"/>
</dbReference>
<dbReference type="SUPFAM" id="SSF52218">
    <property type="entry name" value="Flavoproteins"/>
    <property type="match status" value="1"/>
</dbReference>
<accession>A0A5B8IZX3</accession>
<dbReference type="EMBL" id="CP102487">
    <property type="protein sequence ID" value="UUX59930.1"/>
    <property type="molecule type" value="Genomic_DNA"/>
</dbReference>
<dbReference type="GO" id="GO:0005829">
    <property type="term" value="C:cytosol"/>
    <property type="evidence" value="ECO:0007669"/>
    <property type="project" value="TreeGrafter"/>
</dbReference>
<dbReference type="EMBL" id="CP042260">
    <property type="protein sequence ID" value="QDY67757.1"/>
    <property type="molecule type" value="Genomic_DNA"/>
</dbReference>
<dbReference type="InterPro" id="IPR050712">
    <property type="entry name" value="NAD(P)H-dep_reductase"/>
</dbReference>
<reference evidence="3" key="2">
    <citation type="journal article" date="2022" name="Pest Manag. Sci.">
        <title>Glutamicibacter halophytocola-mediated host fitness of potato tuber moth on Solanaceae crops.</title>
        <authorList>
            <person name="Wang W."/>
            <person name="Xiao G."/>
            <person name="Du G."/>
            <person name="Chang L."/>
            <person name="Yang Y."/>
            <person name="Ye J."/>
            <person name="Chen B."/>
        </authorList>
    </citation>
    <scope>NUCLEOTIDE SEQUENCE</scope>
    <source>
        <strain evidence="3">S2</strain>
    </source>
</reference>
<dbReference type="AlphaFoldDB" id="A0A5B8IZX3"/>
<dbReference type="Pfam" id="PF03358">
    <property type="entry name" value="FMN_red"/>
    <property type="match status" value="1"/>
</dbReference>
<dbReference type="RefSeq" id="WP_146277990.1">
    <property type="nucleotide sequence ID" value="NZ_CP042260.1"/>
</dbReference>
<evidence type="ECO:0000259" key="1">
    <source>
        <dbReference type="Pfam" id="PF03358"/>
    </source>
</evidence>
<dbReference type="Gene3D" id="3.40.50.360">
    <property type="match status" value="1"/>
</dbReference>
<dbReference type="InterPro" id="IPR029039">
    <property type="entry name" value="Flavoprotein-like_sf"/>
</dbReference>
<organism evidence="3 5">
    <name type="scientific">Glutamicibacter halophytocola</name>
    <dbReference type="NCBI Taxonomy" id="1933880"/>
    <lineage>
        <taxon>Bacteria</taxon>
        <taxon>Bacillati</taxon>
        <taxon>Actinomycetota</taxon>
        <taxon>Actinomycetes</taxon>
        <taxon>Micrococcales</taxon>
        <taxon>Micrococcaceae</taxon>
        <taxon>Glutamicibacter</taxon>
    </lineage>
</organism>
<dbReference type="OrthoDB" id="9812295at2"/>
<name>A0A5B8IZX3_9MICC</name>
<evidence type="ECO:0000313" key="5">
    <source>
        <dbReference type="Proteomes" id="UP001060018"/>
    </source>
</evidence>
<feature type="domain" description="NADPH-dependent FMN reductase-like" evidence="1">
    <location>
        <begin position="3"/>
        <end position="150"/>
    </location>
</feature>
<evidence type="ECO:0000313" key="4">
    <source>
        <dbReference type="Proteomes" id="UP000320717"/>
    </source>
</evidence>
<dbReference type="InterPro" id="IPR005025">
    <property type="entry name" value="FMN_Rdtase-like_dom"/>
</dbReference>
<sequence>MATKVLTLVGSLRNGSTNQQLAEATSHNAPEGMEVSVFSGLENIPFYNEDTDVEGGVPAAAQALRDAAAEADALMLVTPEYNGTMPAVLKNAIDWLSRPFGAGAVSGMPTVVVGTAFGQYGGVWAQDEARKALNIAGAKVLEDVKLAIPNSVVRFAELHPKDDAEVVEQVTTVLNSIKEIAEAN</sequence>
<evidence type="ECO:0000313" key="2">
    <source>
        <dbReference type="EMBL" id="QDY67757.1"/>
    </source>
</evidence>
<dbReference type="GO" id="GO:0016491">
    <property type="term" value="F:oxidoreductase activity"/>
    <property type="evidence" value="ECO:0007669"/>
    <property type="project" value="InterPro"/>
</dbReference>
<dbReference type="GO" id="GO:0010181">
    <property type="term" value="F:FMN binding"/>
    <property type="evidence" value="ECO:0007669"/>
    <property type="project" value="TreeGrafter"/>
</dbReference>
<dbReference type="PANTHER" id="PTHR30543:SF21">
    <property type="entry name" value="NAD(P)H-DEPENDENT FMN REDUCTASE LOT6"/>
    <property type="match status" value="1"/>
</dbReference>
<reference evidence="2 4" key="1">
    <citation type="submission" date="2019-07" db="EMBL/GenBank/DDBJ databases">
        <title>Complete Genome Sequence of drought tolerant Plant Growth-Promoting Rhizobacterium Glutamicibacter halophytocola DR408.</title>
        <authorList>
            <person name="Nishu S.D."/>
            <person name="Lee T.K."/>
        </authorList>
    </citation>
    <scope>NUCLEOTIDE SEQUENCE [LARGE SCALE GENOMIC DNA]</scope>
    <source>
        <strain evidence="2 4">DR408</strain>
    </source>
</reference>
<keyword evidence="4" id="KW-1185">Reference proteome</keyword>
<dbReference type="Proteomes" id="UP001060018">
    <property type="component" value="Chromosome"/>
</dbReference>